<dbReference type="AlphaFoldDB" id="A0A4C2E586"/>
<dbReference type="InterPro" id="IPR051134">
    <property type="entry name" value="PPP_phosphatase"/>
</dbReference>
<feature type="active site" description="Proton donor/acceptor" evidence="14">
    <location>
        <position position="311"/>
    </location>
</feature>
<keyword evidence="11" id="KW-0539">Nucleus</keyword>
<dbReference type="FunFam" id="3.60.21.10:FF:000036">
    <property type="entry name" value="Serine/threonine protein phosphatase 5"/>
    <property type="match status" value="1"/>
</dbReference>
<comment type="caution">
    <text evidence="18">The sequence shown here is derived from an EMBL/GenBank/DDBJ whole genome shotgun (WGS) entry which is preliminary data.</text>
</comment>
<name>A0A4C2E586_9SACH</name>
<dbReference type="EC" id="3.1.3.16" evidence="16"/>
<evidence type="ECO:0000256" key="15">
    <source>
        <dbReference type="PROSITE-ProRule" id="PRU00339"/>
    </source>
</evidence>
<keyword evidence="9" id="KW-0904">Protein phosphatase</keyword>
<evidence type="ECO:0000313" key="18">
    <source>
        <dbReference type="EMBL" id="GCE97178.1"/>
    </source>
</evidence>
<feature type="repeat" description="TPR" evidence="15">
    <location>
        <begin position="12"/>
        <end position="45"/>
    </location>
</feature>
<dbReference type="GO" id="GO:0005737">
    <property type="term" value="C:cytoplasm"/>
    <property type="evidence" value="ECO:0007669"/>
    <property type="project" value="UniProtKB-ARBA"/>
</dbReference>
<evidence type="ECO:0000256" key="5">
    <source>
        <dbReference type="ARBA" id="ARBA00022723"/>
    </source>
</evidence>
<comment type="catalytic activity">
    <reaction evidence="12">
        <text>O-phospho-L-seryl-[protein] + H2O = L-seryl-[protein] + phosphate</text>
        <dbReference type="Rhea" id="RHEA:20629"/>
        <dbReference type="Rhea" id="RHEA-COMP:9863"/>
        <dbReference type="Rhea" id="RHEA-COMP:11604"/>
        <dbReference type="ChEBI" id="CHEBI:15377"/>
        <dbReference type="ChEBI" id="CHEBI:29999"/>
        <dbReference type="ChEBI" id="CHEBI:43474"/>
        <dbReference type="ChEBI" id="CHEBI:83421"/>
        <dbReference type="EC" id="3.1.3.16"/>
    </reaction>
    <physiologicalReaction direction="left-to-right" evidence="12">
        <dbReference type="Rhea" id="RHEA:20630"/>
    </physiologicalReaction>
</comment>
<evidence type="ECO:0000256" key="4">
    <source>
        <dbReference type="ARBA" id="ARBA00008786"/>
    </source>
</evidence>
<evidence type="ECO:0000313" key="19">
    <source>
        <dbReference type="Proteomes" id="UP000301737"/>
    </source>
</evidence>
<evidence type="ECO:0000256" key="3">
    <source>
        <dbReference type="ARBA" id="ARBA00004123"/>
    </source>
</evidence>
<evidence type="ECO:0000256" key="12">
    <source>
        <dbReference type="ARBA" id="ARBA00047986"/>
    </source>
</evidence>
<keyword evidence="10" id="KW-0464">Manganese</keyword>
<evidence type="ECO:0000256" key="16">
    <source>
        <dbReference type="RuleBase" id="RU004273"/>
    </source>
</evidence>
<dbReference type="Pfam" id="PF08321">
    <property type="entry name" value="PPP5"/>
    <property type="match status" value="1"/>
</dbReference>
<comment type="subcellular location">
    <subcellularLocation>
        <location evidence="3">Nucleus</location>
    </subcellularLocation>
</comment>
<comment type="catalytic activity">
    <reaction evidence="13">
        <text>O-phospho-L-threonyl-[protein] + H2O = L-threonyl-[protein] + phosphate</text>
        <dbReference type="Rhea" id="RHEA:47004"/>
        <dbReference type="Rhea" id="RHEA-COMP:11060"/>
        <dbReference type="Rhea" id="RHEA-COMP:11605"/>
        <dbReference type="ChEBI" id="CHEBI:15377"/>
        <dbReference type="ChEBI" id="CHEBI:30013"/>
        <dbReference type="ChEBI" id="CHEBI:43474"/>
        <dbReference type="ChEBI" id="CHEBI:61977"/>
        <dbReference type="EC" id="3.1.3.16"/>
    </reaction>
    <physiologicalReaction direction="left-to-right" evidence="13">
        <dbReference type="Rhea" id="RHEA:47005"/>
    </physiologicalReaction>
</comment>
<dbReference type="Pfam" id="PF00149">
    <property type="entry name" value="Metallophos"/>
    <property type="match status" value="1"/>
</dbReference>
<proteinExistence type="inferred from homology"/>
<evidence type="ECO:0000256" key="14">
    <source>
        <dbReference type="PIRSR" id="PIRSR033096-1"/>
    </source>
</evidence>
<dbReference type="InterPro" id="IPR004843">
    <property type="entry name" value="Calcineurin-like_PHP"/>
</dbReference>
<reference evidence="18 19" key="1">
    <citation type="submission" date="2019-01" db="EMBL/GenBank/DDBJ databases">
        <title>Draft Genome Sequencing of Zygosaccharomyces mellis Ca-7.</title>
        <authorList>
            <person name="Shiwa Y."/>
            <person name="Kanesaki Y."/>
            <person name="Ishige T."/>
            <person name="Mura K."/>
            <person name="Hori T."/>
            <person name="Tamura T."/>
        </authorList>
    </citation>
    <scope>NUCLEOTIDE SEQUENCE [LARGE SCALE GENOMIC DNA]</scope>
    <source>
        <strain evidence="18 19">Ca-7</strain>
    </source>
</reference>
<dbReference type="GO" id="GO:0005634">
    <property type="term" value="C:nucleus"/>
    <property type="evidence" value="ECO:0007669"/>
    <property type="project" value="UniProtKB-SubCell"/>
</dbReference>
<dbReference type="SUPFAM" id="SSF48452">
    <property type="entry name" value="TPR-like"/>
    <property type="match status" value="1"/>
</dbReference>
<evidence type="ECO:0000256" key="11">
    <source>
        <dbReference type="ARBA" id="ARBA00023242"/>
    </source>
</evidence>
<keyword evidence="6" id="KW-0677">Repeat</keyword>
<organism evidence="18 19">
    <name type="scientific">Zygosaccharomyces mellis</name>
    <dbReference type="NCBI Taxonomy" id="42258"/>
    <lineage>
        <taxon>Eukaryota</taxon>
        <taxon>Fungi</taxon>
        <taxon>Dikarya</taxon>
        <taxon>Ascomycota</taxon>
        <taxon>Saccharomycotina</taxon>
        <taxon>Saccharomycetes</taxon>
        <taxon>Saccharomycetales</taxon>
        <taxon>Saccharomycetaceae</taxon>
        <taxon>Zygosaccharomyces</taxon>
    </lineage>
</organism>
<dbReference type="GO" id="GO:0046872">
    <property type="term" value="F:metal ion binding"/>
    <property type="evidence" value="ECO:0007669"/>
    <property type="project" value="UniProtKB-KW"/>
</dbReference>
<evidence type="ECO:0000256" key="10">
    <source>
        <dbReference type="ARBA" id="ARBA00023211"/>
    </source>
</evidence>
<dbReference type="PANTHER" id="PTHR45668">
    <property type="entry name" value="SERINE/THREONINE-PROTEIN PHOSPHATASE 5-RELATED"/>
    <property type="match status" value="1"/>
</dbReference>
<sequence length="513" mass="57837">MSSISAADKAKALEYKDQGNEFIKRQDFTKAAELYTKAIELDDTISIFFSNRALAHLKQDTFQLSLNDCSKAIELDSKNIKAYHRRGLSYVGLLEFKKARNDLQMVLRSKPGDAAADRALQICDKFIREERFKKAIGSDDSHGTVNYCQSLNLDTYDANTDLAKYDGPKLELEQLTNDKSEPAGAIIKNISPEFVSAMVNDVFLKGKNIPRKYAAAIISHADRLFRQEPTILELSNVKSPAHTISICGDTHGQFYDVLNIFRKFGKVKEHHTYLFNGDFVDRGSWSCEVALLLYCLKILYPKNIYLNRGNHESNNMNKIYGFEDECKYKYSQRLFDMFSQSFESLPLGAVINDDYLVMHGGLPSDENCTLADLKKINRFSQPPKEGAFMELLWSDPFEGKGFGPSQRGLGSAFGSDITENFLRKNKLRKVFRSHEVRMGGVKFEHNGKLVTVFSAPNYCDSQNNLGAIIHIVPGRGKLNQNENDDADLLVETFEAVEHPPIKPMAYSQGGLGF</sequence>
<dbReference type="Gene3D" id="1.25.40.10">
    <property type="entry name" value="Tetratricopeptide repeat domain"/>
    <property type="match status" value="1"/>
</dbReference>
<dbReference type="PIRSF" id="PIRSF033096">
    <property type="entry name" value="PPPtase_5"/>
    <property type="match status" value="1"/>
</dbReference>
<comment type="cofactor">
    <cofactor evidence="1">
        <name>Mn(2+)</name>
        <dbReference type="ChEBI" id="CHEBI:29035"/>
    </cofactor>
</comment>
<dbReference type="PROSITE" id="PS50005">
    <property type="entry name" value="TPR"/>
    <property type="match status" value="1"/>
</dbReference>
<dbReference type="SMART" id="SM00028">
    <property type="entry name" value="TPR"/>
    <property type="match status" value="3"/>
</dbReference>
<gene>
    <name evidence="18" type="primary">PPT1</name>
    <name evidence="18" type="ORF">ZYGM_004275</name>
</gene>
<evidence type="ECO:0000256" key="1">
    <source>
        <dbReference type="ARBA" id="ARBA00001936"/>
    </source>
</evidence>
<dbReference type="InterPro" id="IPR013235">
    <property type="entry name" value="PPP_dom"/>
</dbReference>
<dbReference type="InterPro" id="IPR019734">
    <property type="entry name" value="TPR_rpt"/>
</dbReference>
<dbReference type="Gene3D" id="3.60.21.10">
    <property type="match status" value="1"/>
</dbReference>
<dbReference type="InterPro" id="IPR029052">
    <property type="entry name" value="Metallo-depent_PP-like"/>
</dbReference>
<evidence type="ECO:0000256" key="7">
    <source>
        <dbReference type="ARBA" id="ARBA00022801"/>
    </source>
</evidence>
<protein>
    <recommendedName>
        <fullName evidence="16">Serine/threonine-protein phosphatase</fullName>
        <ecNumber evidence="16">3.1.3.16</ecNumber>
    </recommendedName>
</protein>
<accession>A0A4C2E586</accession>
<dbReference type="GO" id="GO:0004722">
    <property type="term" value="F:protein serine/threonine phosphatase activity"/>
    <property type="evidence" value="ECO:0007669"/>
    <property type="project" value="UniProtKB-EC"/>
</dbReference>
<dbReference type="OrthoDB" id="445564at2759"/>
<dbReference type="PROSITE" id="PS00125">
    <property type="entry name" value="SER_THR_PHOSPHATASE"/>
    <property type="match status" value="1"/>
</dbReference>
<dbReference type="InterPro" id="IPR011990">
    <property type="entry name" value="TPR-like_helical_dom_sf"/>
</dbReference>
<dbReference type="SMART" id="SM00156">
    <property type="entry name" value="PP2Ac"/>
    <property type="match status" value="1"/>
</dbReference>
<evidence type="ECO:0000256" key="13">
    <source>
        <dbReference type="ARBA" id="ARBA00048832"/>
    </source>
</evidence>
<comment type="similarity">
    <text evidence="4">Belongs to the PPP phosphatase family. PP-5 (PP-T) subfamily.</text>
</comment>
<keyword evidence="5" id="KW-0479">Metal-binding</keyword>
<keyword evidence="7 16" id="KW-0378">Hydrolase</keyword>
<evidence type="ECO:0000256" key="9">
    <source>
        <dbReference type="ARBA" id="ARBA00022912"/>
    </source>
</evidence>
<comment type="cofactor">
    <cofactor evidence="2">
        <name>Mg(2+)</name>
        <dbReference type="ChEBI" id="CHEBI:18420"/>
    </cofactor>
</comment>
<evidence type="ECO:0000256" key="6">
    <source>
        <dbReference type="ARBA" id="ARBA00022737"/>
    </source>
</evidence>
<dbReference type="Proteomes" id="UP000301737">
    <property type="component" value="Unassembled WGS sequence"/>
</dbReference>
<keyword evidence="19" id="KW-1185">Reference proteome</keyword>
<evidence type="ECO:0000256" key="2">
    <source>
        <dbReference type="ARBA" id="ARBA00001946"/>
    </source>
</evidence>
<feature type="domain" description="Serine/threonine specific protein phosphatases" evidence="17">
    <location>
        <begin position="307"/>
        <end position="312"/>
    </location>
</feature>
<keyword evidence="8 15" id="KW-0802">TPR repeat</keyword>
<dbReference type="SUPFAM" id="SSF56300">
    <property type="entry name" value="Metallo-dependent phosphatases"/>
    <property type="match status" value="1"/>
</dbReference>
<dbReference type="PRINTS" id="PR00114">
    <property type="entry name" value="STPHPHTASE"/>
</dbReference>
<dbReference type="InterPro" id="IPR006186">
    <property type="entry name" value="Ser/Thr-sp_prot-phosphatase"/>
</dbReference>
<dbReference type="EMBL" id="BIMX01000001">
    <property type="protein sequence ID" value="GCE97178.1"/>
    <property type="molecule type" value="Genomic_DNA"/>
</dbReference>
<evidence type="ECO:0000259" key="17">
    <source>
        <dbReference type="PROSITE" id="PS00125"/>
    </source>
</evidence>
<dbReference type="PANTHER" id="PTHR45668:SF5">
    <property type="entry name" value="SERINE_THREONINE-PROTEIN PHOSPHATASE 5"/>
    <property type="match status" value="1"/>
</dbReference>
<evidence type="ECO:0000256" key="8">
    <source>
        <dbReference type="ARBA" id="ARBA00022803"/>
    </source>
</evidence>